<evidence type="ECO:0000256" key="5">
    <source>
        <dbReference type="ARBA" id="ARBA00022519"/>
    </source>
</evidence>
<name>A0A8J6J6P1_9FIRM</name>
<gene>
    <name evidence="14" type="ORF">H8S11_01565</name>
</gene>
<keyword evidence="10" id="KW-0406">Ion transport</keyword>
<keyword evidence="3" id="KW-0813">Transport</keyword>
<evidence type="ECO:0000313" key="15">
    <source>
        <dbReference type="Proteomes" id="UP000628736"/>
    </source>
</evidence>
<feature type="transmembrane region" description="Helical" evidence="13">
    <location>
        <begin position="268"/>
        <end position="290"/>
    </location>
</feature>
<feature type="transmembrane region" description="Helical" evidence="13">
    <location>
        <begin position="235"/>
        <end position="256"/>
    </location>
</feature>
<evidence type="ECO:0000256" key="10">
    <source>
        <dbReference type="ARBA" id="ARBA00023065"/>
    </source>
</evidence>
<evidence type="ECO:0000256" key="1">
    <source>
        <dbReference type="ARBA" id="ARBA00004429"/>
    </source>
</evidence>
<keyword evidence="6" id="KW-0633">Potassium transport</keyword>
<comment type="similarity">
    <text evidence="2">Belongs to the TrkH potassium transport family.</text>
</comment>
<feature type="binding site" evidence="12">
    <location>
        <position position="428"/>
    </location>
    <ligand>
        <name>K(+)</name>
        <dbReference type="ChEBI" id="CHEBI:29103"/>
    </ligand>
</feature>
<dbReference type="PIRSF" id="PIRSF006247">
    <property type="entry name" value="TrkH"/>
    <property type="match status" value="1"/>
</dbReference>
<feature type="transmembrane region" description="Helical" evidence="13">
    <location>
        <begin position="389"/>
        <end position="409"/>
    </location>
</feature>
<evidence type="ECO:0000256" key="11">
    <source>
        <dbReference type="ARBA" id="ARBA00023136"/>
    </source>
</evidence>
<comment type="subcellular location">
    <subcellularLocation>
        <location evidence="1">Cell inner membrane</location>
        <topology evidence="1">Multi-pass membrane protein</topology>
    </subcellularLocation>
</comment>
<reference evidence="14" key="1">
    <citation type="submission" date="2020-08" db="EMBL/GenBank/DDBJ databases">
        <title>Genome public.</title>
        <authorList>
            <person name="Liu C."/>
            <person name="Sun Q."/>
        </authorList>
    </citation>
    <scope>NUCLEOTIDE SEQUENCE</scope>
    <source>
        <strain evidence="14">NSJ-23</strain>
    </source>
</reference>
<dbReference type="AlphaFoldDB" id="A0A8J6J6P1"/>
<evidence type="ECO:0000256" key="8">
    <source>
        <dbReference type="ARBA" id="ARBA00022958"/>
    </source>
</evidence>
<feature type="binding site" evidence="12">
    <location>
        <position position="427"/>
    </location>
    <ligand>
        <name>K(+)</name>
        <dbReference type="ChEBI" id="CHEBI:29103"/>
    </ligand>
</feature>
<sequence>MNVKLILKLLGRVELLIAGSMLLPLGVSLLYGESPLPFLTSIAVLLCTCLPLSLMRTGSGFFLRDGFAAVGLIWLLVSVAGALPFYFSGEFSSFTDCLFESASGFTTTGATILADIEACSKGILFWRSLTHWLGGMGVLVLATAIVPSLGIRSHYLTQAESPGPVFSKLVPKQAQTSKILYSIYCVLTLTEVLCLKLAGMPLYDSFIHAFSSAGTGGFSNRNASVGAYGSVAIDLIITVFILLFSLNFAVYFLLLTRKWREALSSDELRFFLLVVTGATILIAIDIAPLYTSIWESLRYSVFQVASIISTTGFATADFVLWPHFSQTILVLLMFCGACAGSTGGGIKCSRVLILLRSIRREIHRVIHPRSVEVVKLDGKVVEEDTLRSISVFVGSYLFIILAATLIISLDDFPFSVSFSSALTCISNVGPGLELVGPTGNFSAFSHLSKIVMSLCMIIGRLEIFPILVLFSRQAWRHT</sequence>
<protein>
    <submittedName>
        <fullName evidence="14">TrkH family potassium uptake protein</fullName>
    </submittedName>
</protein>
<dbReference type="PANTHER" id="PTHR32024:SF2">
    <property type="entry name" value="TRK SYSTEM POTASSIUM UPTAKE PROTEIN TRKG-RELATED"/>
    <property type="match status" value="1"/>
</dbReference>
<keyword evidence="8 12" id="KW-0630">Potassium</keyword>
<feature type="binding site" evidence="12">
    <location>
        <position position="311"/>
    </location>
    <ligand>
        <name>K(+)</name>
        <dbReference type="ChEBI" id="CHEBI:29103"/>
    </ligand>
</feature>
<keyword evidence="15" id="KW-1185">Reference proteome</keyword>
<keyword evidence="12" id="KW-0479">Metal-binding</keyword>
<keyword evidence="11 13" id="KW-0472">Membrane</keyword>
<feature type="transmembrane region" description="Helical" evidence="13">
    <location>
        <begin position="328"/>
        <end position="355"/>
    </location>
</feature>
<keyword evidence="4" id="KW-1003">Cell membrane</keyword>
<feature type="transmembrane region" description="Helical" evidence="13">
    <location>
        <begin position="450"/>
        <end position="470"/>
    </location>
</feature>
<feature type="binding site" evidence="12">
    <location>
        <position position="108"/>
    </location>
    <ligand>
        <name>K(+)</name>
        <dbReference type="ChEBI" id="CHEBI:29103"/>
    </ligand>
</feature>
<feature type="binding site" evidence="12">
    <location>
        <position position="107"/>
    </location>
    <ligand>
        <name>K(+)</name>
        <dbReference type="ChEBI" id="CHEBI:29103"/>
    </ligand>
</feature>
<feature type="transmembrane region" description="Helical" evidence="13">
    <location>
        <begin position="179"/>
        <end position="198"/>
    </location>
</feature>
<organism evidence="14 15">
    <name type="scientific">Flintibacter hominis</name>
    <dbReference type="NCBI Taxonomy" id="2763048"/>
    <lineage>
        <taxon>Bacteria</taxon>
        <taxon>Bacillati</taxon>
        <taxon>Bacillota</taxon>
        <taxon>Clostridia</taxon>
        <taxon>Eubacteriales</taxon>
        <taxon>Flintibacter</taxon>
    </lineage>
</organism>
<dbReference type="InterPro" id="IPR003445">
    <property type="entry name" value="Cat_transpt"/>
</dbReference>
<feature type="binding site" evidence="12">
    <location>
        <position position="216"/>
    </location>
    <ligand>
        <name>K(+)</name>
        <dbReference type="ChEBI" id="CHEBI:29103"/>
    </ligand>
</feature>
<proteinExistence type="inferred from homology"/>
<evidence type="ECO:0000256" key="12">
    <source>
        <dbReference type="PIRSR" id="PIRSR006247-1"/>
    </source>
</evidence>
<dbReference type="PANTHER" id="PTHR32024">
    <property type="entry name" value="TRK SYSTEM POTASSIUM UPTAKE PROTEIN TRKG-RELATED"/>
    <property type="match status" value="1"/>
</dbReference>
<dbReference type="GO" id="GO:0015379">
    <property type="term" value="F:potassium:chloride symporter activity"/>
    <property type="evidence" value="ECO:0007669"/>
    <property type="project" value="InterPro"/>
</dbReference>
<evidence type="ECO:0000256" key="9">
    <source>
        <dbReference type="ARBA" id="ARBA00022989"/>
    </source>
</evidence>
<dbReference type="RefSeq" id="WP_186851945.1">
    <property type="nucleotide sequence ID" value="NZ_JACOPO010000001.1"/>
</dbReference>
<keyword evidence="7 13" id="KW-0812">Transmembrane</keyword>
<comment type="caution">
    <text evidence="14">The sequence shown here is derived from an EMBL/GenBank/DDBJ whole genome shotgun (WGS) entry which is preliminary data.</text>
</comment>
<evidence type="ECO:0000256" key="2">
    <source>
        <dbReference type="ARBA" id="ARBA00009137"/>
    </source>
</evidence>
<keyword evidence="5" id="KW-0997">Cell inner membrane</keyword>
<feature type="transmembrane region" description="Helical" evidence="13">
    <location>
        <begin position="67"/>
        <end position="87"/>
    </location>
</feature>
<dbReference type="Pfam" id="PF02386">
    <property type="entry name" value="TrkH"/>
    <property type="match status" value="1"/>
</dbReference>
<feature type="transmembrane region" description="Helical" evidence="13">
    <location>
        <begin position="12"/>
        <end position="32"/>
    </location>
</feature>
<feature type="transmembrane region" description="Helical" evidence="13">
    <location>
        <begin position="38"/>
        <end position="55"/>
    </location>
</feature>
<feature type="binding site" evidence="12">
    <location>
        <position position="310"/>
    </location>
    <ligand>
        <name>K(+)</name>
        <dbReference type="ChEBI" id="CHEBI:29103"/>
    </ligand>
</feature>
<evidence type="ECO:0000256" key="4">
    <source>
        <dbReference type="ARBA" id="ARBA00022475"/>
    </source>
</evidence>
<evidence type="ECO:0000256" key="7">
    <source>
        <dbReference type="ARBA" id="ARBA00022692"/>
    </source>
</evidence>
<keyword evidence="9 13" id="KW-1133">Transmembrane helix</keyword>
<dbReference type="GO" id="GO:0005886">
    <property type="term" value="C:plasma membrane"/>
    <property type="evidence" value="ECO:0007669"/>
    <property type="project" value="UniProtKB-SubCell"/>
</dbReference>
<evidence type="ECO:0000256" key="13">
    <source>
        <dbReference type="SAM" id="Phobius"/>
    </source>
</evidence>
<dbReference type="GO" id="GO:0046872">
    <property type="term" value="F:metal ion binding"/>
    <property type="evidence" value="ECO:0007669"/>
    <property type="project" value="UniProtKB-KW"/>
</dbReference>
<dbReference type="EMBL" id="JACOPO010000001">
    <property type="protein sequence ID" value="MBC5721515.1"/>
    <property type="molecule type" value="Genomic_DNA"/>
</dbReference>
<dbReference type="Proteomes" id="UP000628736">
    <property type="component" value="Unassembled WGS sequence"/>
</dbReference>
<evidence type="ECO:0000256" key="3">
    <source>
        <dbReference type="ARBA" id="ARBA00022448"/>
    </source>
</evidence>
<feature type="transmembrane region" description="Helical" evidence="13">
    <location>
        <begin position="132"/>
        <end position="151"/>
    </location>
</feature>
<dbReference type="InterPro" id="IPR004772">
    <property type="entry name" value="TrkH"/>
</dbReference>
<accession>A0A8J6J6P1</accession>
<evidence type="ECO:0000256" key="6">
    <source>
        <dbReference type="ARBA" id="ARBA00022538"/>
    </source>
</evidence>
<evidence type="ECO:0000313" key="14">
    <source>
        <dbReference type="EMBL" id="MBC5721515.1"/>
    </source>
</evidence>